<comment type="similarity">
    <text evidence="1">Belongs to the short-chain dehydrogenases/reductases (SDR) family.</text>
</comment>
<reference evidence="4" key="1">
    <citation type="journal article" date="2019" name="Int. J. Syst. Evol. Microbiol.">
        <title>The Global Catalogue of Microorganisms (GCM) 10K type strain sequencing project: providing services to taxonomists for standard genome sequencing and annotation.</title>
        <authorList>
            <consortium name="The Broad Institute Genomics Platform"/>
            <consortium name="The Broad Institute Genome Sequencing Center for Infectious Disease"/>
            <person name="Wu L."/>
            <person name="Ma J."/>
        </authorList>
    </citation>
    <scope>NUCLEOTIDE SEQUENCE [LARGE SCALE GENOMIC DNA]</scope>
    <source>
        <strain evidence="4">CCUG 60214</strain>
    </source>
</reference>
<protein>
    <submittedName>
        <fullName evidence="3">SDR family NAD(P)-dependent oxidoreductase</fullName>
        <ecNumber evidence="3">1.1.1.-</ecNumber>
    </submittedName>
</protein>
<dbReference type="EC" id="1.1.1.-" evidence="3"/>
<dbReference type="InterPro" id="IPR020904">
    <property type="entry name" value="Sc_DH/Rdtase_CS"/>
</dbReference>
<gene>
    <name evidence="3" type="ORF">ACFQ3T_25600</name>
</gene>
<dbReference type="InterPro" id="IPR036291">
    <property type="entry name" value="NAD(P)-bd_dom_sf"/>
</dbReference>
<accession>A0ABW3R0C2</accession>
<proteinExistence type="inferred from homology"/>
<dbReference type="Gene3D" id="3.40.50.720">
    <property type="entry name" value="NAD(P)-binding Rossmann-like Domain"/>
    <property type="match status" value="1"/>
</dbReference>
<dbReference type="EMBL" id="JBHTLK010000164">
    <property type="protein sequence ID" value="MFD1150522.1"/>
    <property type="molecule type" value="Genomic_DNA"/>
</dbReference>
<dbReference type="CDD" id="cd05233">
    <property type="entry name" value="SDR_c"/>
    <property type="match status" value="1"/>
</dbReference>
<dbReference type="PANTHER" id="PTHR42760">
    <property type="entry name" value="SHORT-CHAIN DEHYDROGENASES/REDUCTASES FAMILY MEMBER"/>
    <property type="match status" value="1"/>
</dbReference>
<dbReference type="GO" id="GO:0016491">
    <property type="term" value="F:oxidoreductase activity"/>
    <property type="evidence" value="ECO:0007669"/>
    <property type="project" value="UniProtKB-KW"/>
</dbReference>
<evidence type="ECO:0000256" key="1">
    <source>
        <dbReference type="ARBA" id="ARBA00006484"/>
    </source>
</evidence>
<dbReference type="PROSITE" id="PS00061">
    <property type="entry name" value="ADH_SHORT"/>
    <property type="match status" value="1"/>
</dbReference>
<dbReference type="PRINTS" id="PR00081">
    <property type="entry name" value="GDHRDH"/>
</dbReference>
<keyword evidence="4" id="KW-1185">Reference proteome</keyword>
<sequence length="242" mass="25328">MEQRVAVVTGAAQGIGARIAEVLRGDGFAVVGFDLRETPGGVVGDVSSPADVARVVERVGDRVDVLVNNAGISGITPFEETSLEQWQRVLAVNLTGPFLLTRALGPVMLARGSGSVVNIASVAGLQGVADRAAYNTTKHGLIGMTRTLAVEWGGRGVRVNAVCPGWVKTEMDVADQEGGHYDDTDITHHVPMGRFASPDDIAQAVAFLADPARSGFVNGVALPVDGGWTADGSWQSLRLSKR</sequence>
<dbReference type="PRINTS" id="PR00080">
    <property type="entry name" value="SDRFAMILY"/>
</dbReference>
<evidence type="ECO:0000313" key="3">
    <source>
        <dbReference type="EMBL" id="MFD1150522.1"/>
    </source>
</evidence>
<dbReference type="InterPro" id="IPR002347">
    <property type="entry name" value="SDR_fam"/>
</dbReference>
<comment type="caution">
    <text evidence="3">The sequence shown here is derived from an EMBL/GenBank/DDBJ whole genome shotgun (WGS) entry which is preliminary data.</text>
</comment>
<organism evidence="3 4">
    <name type="scientific">Saccharothrix hoggarensis</name>
    <dbReference type="NCBI Taxonomy" id="913853"/>
    <lineage>
        <taxon>Bacteria</taxon>
        <taxon>Bacillati</taxon>
        <taxon>Actinomycetota</taxon>
        <taxon>Actinomycetes</taxon>
        <taxon>Pseudonocardiales</taxon>
        <taxon>Pseudonocardiaceae</taxon>
        <taxon>Saccharothrix</taxon>
    </lineage>
</organism>
<name>A0ABW3R0C2_9PSEU</name>
<keyword evidence="2 3" id="KW-0560">Oxidoreductase</keyword>
<evidence type="ECO:0000313" key="4">
    <source>
        <dbReference type="Proteomes" id="UP001597168"/>
    </source>
</evidence>
<dbReference type="Pfam" id="PF13561">
    <property type="entry name" value="adh_short_C2"/>
    <property type="match status" value="1"/>
</dbReference>
<dbReference type="SUPFAM" id="SSF51735">
    <property type="entry name" value="NAD(P)-binding Rossmann-fold domains"/>
    <property type="match status" value="1"/>
</dbReference>
<evidence type="ECO:0000256" key="2">
    <source>
        <dbReference type="ARBA" id="ARBA00023002"/>
    </source>
</evidence>
<dbReference type="Proteomes" id="UP001597168">
    <property type="component" value="Unassembled WGS sequence"/>
</dbReference>
<dbReference type="PANTHER" id="PTHR42760:SF133">
    <property type="entry name" value="3-OXOACYL-[ACYL-CARRIER-PROTEIN] REDUCTASE"/>
    <property type="match status" value="1"/>
</dbReference>
<dbReference type="RefSeq" id="WP_380726682.1">
    <property type="nucleotide sequence ID" value="NZ_JBHTLK010000164.1"/>
</dbReference>